<evidence type="ECO:0000256" key="3">
    <source>
        <dbReference type="ARBA" id="ARBA00022769"/>
    </source>
</evidence>
<comment type="caution">
    <text evidence="11">The sequence shown here is derived from an EMBL/GenBank/DDBJ whole genome shotgun (WGS) entry which is preliminary data.</text>
</comment>
<dbReference type="FunFam" id="3.40.1440.10:FF:000001">
    <property type="entry name" value="UvrABC system protein C"/>
    <property type="match status" value="1"/>
</dbReference>
<dbReference type="InterPro" id="IPR004791">
    <property type="entry name" value="UvrC"/>
</dbReference>
<dbReference type="EMBL" id="WBJY01000001">
    <property type="protein sequence ID" value="KAB1650129.1"/>
    <property type="molecule type" value="Genomic_DNA"/>
</dbReference>
<dbReference type="GO" id="GO:0009380">
    <property type="term" value="C:excinuclease repair complex"/>
    <property type="evidence" value="ECO:0007669"/>
    <property type="project" value="InterPro"/>
</dbReference>
<dbReference type="SMART" id="SM00465">
    <property type="entry name" value="GIYc"/>
    <property type="match status" value="1"/>
</dbReference>
<dbReference type="SUPFAM" id="SSF82771">
    <property type="entry name" value="GIY-YIG endonuclease"/>
    <property type="match status" value="1"/>
</dbReference>
<dbReference type="RefSeq" id="WP_158028713.1">
    <property type="nucleotide sequence ID" value="NZ_BMHG01000001.1"/>
</dbReference>
<dbReference type="GO" id="GO:0005737">
    <property type="term" value="C:cytoplasm"/>
    <property type="evidence" value="ECO:0007669"/>
    <property type="project" value="UniProtKB-SubCell"/>
</dbReference>
<dbReference type="InterPro" id="IPR001943">
    <property type="entry name" value="UVR_dom"/>
</dbReference>
<dbReference type="GO" id="GO:0009381">
    <property type="term" value="F:excinuclease ABC activity"/>
    <property type="evidence" value="ECO:0007669"/>
    <property type="project" value="UniProtKB-UniRule"/>
</dbReference>
<evidence type="ECO:0000259" key="10">
    <source>
        <dbReference type="PROSITE" id="PS50165"/>
    </source>
</evidence>
<evidence type="ECO:0000259" key="9">
    <source>
        <dbReference type="PROSITE" id="PS50164"/>
    </source>
</evidence>
<dbReference type="GO" id="GO:0009432">
    <property type="term" value="P:SOS response"/>
    <property type="evidence" value="ECO:0007669"/>
    <property type="project" value="UniProtKB-UniRule"/>
</dbReference>
<dbReference type="Gene3D" id="3.30.420.340">
    <property type="entry name" value="UvrC, RNAse H endonuclease domain"/>
    <property type="match status" value="1"/>
</dbReference>
<keyword evidence="5 6" id="KW-0234">DNA repair</keyword>
<feature type="domain" description="UVR" evidence="8">
    <location>
        <begin position="208"/>
        <end position="243"/>
    </location>
</feature>
<dbReference type="HAMAP" id="MF_00203">
    <property type="entry name" value="UvrC"/>
    <property type="match status" value="1"/>
</dbReference>
<evidence type="ECO:0000313" key="12">
    <source>
        <dbReference type="Proteomes" id="UP000431744"/>
    </source>
</evidence>
<dbReference type="InterPro" id="IPR035901">
    <property type="entry name" value="GIY-YIG_endonuc_sf"/>
</dbReference>
<evidence type="ECO:0000259" key="8">
    <source>
        <dbReference type="PROSITE" id="PS50151"/>
    </source>
</evidence>
<evidence type="ECO:0000256" key="4">
    <source>
        <dbReference type="ARBA" id="ARBA00022881"/>
    </source>
</evidence>
<feature type="domain" description="GIY-YIG" evidence="9">
    <location>
        <begin position="16"/>
        <end position="95"/>
    </location>
</feature>
<comment type="subcellular location">
    <subcellularLocation>
        <location evidence="6">Cytoplasm</location>
    </subcellularLocation>
</comment>
<dbReference type="InterPro" id="IPR036876">
    <property type="entry name" value="UVR_dom_sf"/>
</dbReference>
<comment type="function">
    <text evidence="6">The UvrABC repair system catalyzes the recognition and processing of DNA lesions. UvrC both incises the 5' and 3' sides of the lesion. The N-terminal half is responsible for the 3' incision and the C-terminal half is responsible for the 5' incision.</text>
</comment>
<sequence>MATHVPYRPRTGDIPNSPGVYRFLGENGRILYVGKAKSLRQRLSNYFAPLDTLHERTRHMVTAASSVEWTVVQNERESLQLEYTWIQQHKPPFNVRLKDDKSYPYLAVTLADESPRVMVTRNHRIRGARYFGPYPKVWSVNEVIDLMVRVFPIRTCNDANYKRAMQSGRPCFAGQIGRCGGPCSQRQSIEQHRVAINDFIGFMERFDRSIIGEFERRMREAAAAQRYEEAAKYRDRIAAVENVLQKSAVVLPDDTELDVFAIATDELSAAIQLFSVRGGRIRGVRGWVLDTELDLDEGTIIQQSMQQVYGGVDGDGERPPNEVIVPTMPEEAEALQEWLEERRGGRVRLRTAKRGPKADLLHTAAINATESLGQYKLKRTADYAARADALAELQRALELDEAPLRIECFDVSHLQGTGVVASMVVFEDGLPRKPHYRRFNIAETRDDTDSIHQVLTRRLAHLKAAETEGAAGAAAAAVADVGATPSGAPDASGDAPVVHDRTSARFAYRPQLLLVDGGQPQVAAAKRALDESGLTGIAVAGIAKRLEELWLPDDSFPVILPRGSEALFLVQRLRDEAHRFAIAHQRARRKRDIATVLSEVPGLGPARIRALLRHFGSVTRLRAASEAELGAVPGVGPTTAAGILRALAPSSAGVDDASAATDDRDLADGGAVSFDSPLR</sequence>
<name>A0A6H9WGP6_9MICO</name>
<dbReference type="GO" id="GO:0003677">
    <property type="term" value="F:DNA binding"/>
    <property type="evidence" value="ECO:0007669"/>
    <property type="project" value="UniProtKB-UniRule"/>
</dbReference>
<keyword evidence="3 6" id="KW-0228">DNA excision</keyword>
<dbReference type="CDD" id="cd10434">
    <property type="entry name" value="GIY-YIG_UvrC_Cho"/>
    <property type="match status" value="1"/>
</dbReference>
<reference evidence="11 12" key="1">
    <citation type="submission" date="2019-09" db="EMBL/GenBank/DDBJ databases">
        <title>Phylogeny of genus Pseudoclavibacter and closely related genus.</title>
        <authorList>
            <person name="Li Y."/>
        </authorList>
    </citation>
    <scope>NUCLEOTIDE SEQUENCE [LARGE SCALE GENOMIC DNA]</scope>
    <source>
        <strain evidence="11 12">EGI 60007</strain>
    </source>
</reference>
<feature type="domain" description="UvrC family homology region profile" evidence="10">
    <location>
        <begin position="259"/>
        <end position="529"/>
    </location>
</feature>
<dbReference type="Gene3D" id="4.10.860.10">
    <property type="entry name" value="UVR domain"/>
    <property type="match status" value="1"/>
</dbReference>
<dbReference type="Gene3D" id="1.10.150.20">
    <property type="entry name" value="5' to 3' exonuclease, C-terminal subdomain"/>
    <property type="match status" value="1"/>
</dbReference>
<dbReference type="PROSITE" id="PS50165">
    <property type="entry name" value="UVRC"/>
    <property type="match status" value="1"/>
</dbReference>
<proteinExistence type="inferred from homology"/>
<gene>
    <name evidence="6 11" type="primary">uvrC</name>
    <name evidence="11" type="ORF">F8O04_07985</name>
</gene>
<dbReference type="NCBIfam" id="TIGR00194">
    <property type="entry name" value="uvrC"/>
    <property type="match status" value="1"/>
</dbReference>
<dbReference type="InterPro" id="IPR003583">
    <property type="entry name" value="Hlx-hairpin-Hlx_DNA-bd_motif"/>
</dbReference>
<dbReference type="InterPro" id="IPR001162">
    <property type="entry name" value="UvrC_RNase_H_dom"/>
</dbReference>
<dbReference type="Proteomes" id="UP000431744">
    <property type="component" value="Unassembled WGS sequence"/>
</dbReference>
<dbReference type="InterPro" id="IPR038476">
    <property type="entry name" value="UvrC_RNase_H_dom_sf"/>
</dbReference>
<dbReference type="Pfam" id="PF14520">
    <property type="entry name" value="HHH_5"/>
    <property type="match status" value="1"/>
</dbReference>
<dbReference type="InterPro" id="IPR047296">
    <property type="entry name" value="GIY-YIG_UvrC_Cho"/>
</dbReference>
<dbReference type="SUPFAM" id="SSF46600">
    <property type="entry name" value="C-terminal UvrC-binding domain of UvrB"/>
    <property type="match status" value="1"/>
</dbReference>
<dbReference type="Pfam" id="PF01541">
    <property type="entry name" value="GIY-YIG"/>
    <property type="match status" value="1"/>
</dbReference>
<evidence type="ECO:0000313" key="11">
    <source>
        <dbReference type="EMBL" id="KAB1650129.1"/>
    </source>
</evidence>
<comment type="subunit">
    <text evidence="6">Interacts with UvrB in an incision complex.</text>
</comment>
<dbReference type="InterPro" id="IPR010994">
    <property type="entry name" value="RuvA_2-like"/>
</dbReference>
<dbReference type="InterPro" id="IPR000305">
    <property type="entry name" value="GIY-YIG_endonuc"/>
</dbReference>
<evidence type="ECO:0000256" key="5">
    <source>
        <dbReference type="ARBA" id="ARBA00023204"/>
    </source>
</evidence>
<dbReference type="PROSITE" id="PS50151">
    <property type="entry name" value="UVR"/>
    <property type="match status" value="1"/>
</dbReference>
<evidence type="ECO:0000256" key="7">
    <source>
        <dbReference type="SAM" id="MobiDB-lite"/>
    </source>
</evidence>
<keyword evidence="4 6" id="KW-0267">Excision nuclease</keyword>
<dbReference type="SUPFAM" id="SSF47781">
    <property type="entry name" value="RuvA domain 2-like"/>
    <property type="match status" value="1"/>
</dbReference>
<feature type="region of interest" description="Disordered" evidence="7">
    <location>
        <begin position="652"/>
        <end position="679"/>
    </location>
</feature>
<evidence type="ECO:0000256" key="2">
    <source>
        <dbReference type="ARBA" id="ARBA00022763"/>
    </source>
</evidence>
<dbReference type="Gene3D" id="3.40.1440.10">
    <property type="entry name" value="GIY-YIG endonuclease"/>
    <property type="match status" value="1"/>
</dbReference>
<dbReference type="PROSITE" id="PS50164">
    <property type="entry name" value="GIY_YIG"/>
    <property type="match status" value="1"/>
</dbReference>
<dbReference type="Pfam" id="PF02151">
    <property type="entry name" value="UVR"/>
    <property type="match status" value="1"/>
</dbReference>
<protein>
    <recommendedName>
        <fullName evidence="6">UvrABC system protein C</fullName>
        <shortName evidence="6">Protein UvrC</shortName>
    </recommendedName>
    <alternativeName>
        <fullName evidence="6">Excinuclease ABC subunit C</fullName>
    </alternativeName>
</protein>
<dbReference type="NCBIfam" id="NF001824">
    <property type="entry name" value="PRK00558.1-5"/>
    <property type="match status" value="1"/>
</dbReference>
<keyword evidence="2 6" id="KW-0227">DNA damage</keyword>
<dbReference type="Pfam" id="PF08459">
    <property type="entry name" value="UvrC_RNaseH_dom"/>
    <property type="match status" value="1"/>
</dbReference>
<dbReference type="PANTHER" id="PTHR30562">
    <property type="entry name" value="UVRC/OXIDOREDUCTASE"/>
    <property type="match status" value="1"/>
</dbReference>
<keyword evidence="6" id="KW-0742">SOS response</keyword>
<dbReference type="OrthoDB" id="9804933at2"/>
<dbReference type="PANTHER" id="PTHR30562:SF1">
    <property type="entry name" value="UVRABC SYSTEM PROTEIN C"/>
    <property type="match status" value="1"/>
</dbReference>
<keyword evidence="1 6" id="KW-0963">Cytoplasm</keyword>
<dbReference type="SMART" id="SM00278">
    <property type="entry name" value="HhH1"/>
    <property type="match status" value="2"/>
</dbReference>
<comment type="similarity">
    <text evidence="6">Belongs to the UvrC family.</text>
</comment>
<dbReference type="InterPro" id="IPR050066">
    <property type="entry name" value="UvrABC_protein_C"/>
</dbReference>
<organism evidence="11 12">
    <name type="scientific">Pseudoclavibacter endophyticus</name>
    <dbReference type="NCBI Taxonomy" id="1778590"/>
    <lineage>
        <taxon>Bacteria</taxon>
        <taxon>Bacillati</taxon>
        <taxon>Actinomycetota</taxon>
        <taxon>Actinomycetes</taxon>
        <taxon>Micrococcales</taxon>
        <taxon>Microbacteriaceae</taxon>
        <taxon>Pseudoclavibacter</taxon>
    </lineage>
</organism>
<accession>A0A6H9WGP6</accession>
<dbReference type="AlphaFoldDB" id="A0A6H9WGP6"/>
<evidence type="ECO:0000256" key="1">
    <source>
        <dbReference type="ARBA" id="ARBA00022490"/>
    </source>
</evidence>
<dbReference type="GO" id="GO:0006289">
    <property type="term" value="P:nucleotide-excision repair"/>
    <property type="evidence" value="ECO:0007669"/>
    <property type="project" value="UniProtKB-UniRule"/>
</dbReference>
<dbReference type="Pfam" id="PF22920">
    <property type="entry name" value="UvrC_RNaseH"/>
    <property type="match status" value="1"/>
</dbReference>
<evidence type="ECO:0000256" key="6">
    <source>
        <dbReference type="HAMAP-Rule" id="MF_00203"/>
    </source>
</evidence>
<keyword evidence="12" id="KW-1185">Reference proteome</keyword>